<protein>
    <submittedName>
        <fullName evidence="2">Putative CDP-alcohol phosphatidyltransferase</fullName>
    </submittedName>
</protein>
<organism evidence="2 3">
    <name type="scientific">Campylobacter porcelli</name>
    <dbReference type="NCBI Taxonomy" id="1660073"/>
    <lineage>
        <taxon>Bacteria</taxon>
        <taxon>Pseudomonadati</taxon>
        <taxon>Campylobacterota</taxon>
        <taxon>Epsilonproteobacteria</taxon>
        <taxon>Campylobacterales</taxon>
        <taxon>Campylobacteraceae</taxon>
        <taxon>Campylobacter</taxon>
    </lineage>
</organism>
<dbReference type="InterPro" id="IPR043130">
    <property type="entry name" value="CDP-OH_PTrfase_TM_dom"/>
</dbReference>
<keyword evidence="1" id="KW-0472">Membrane</keyword>
<dbReference type="Pfam" id="PF01066">
    <property type="entry name" value="CDP-OH_P_transf"/>
    <property type="match status" value="1"/>
</dbReference>
<keyword evidence="1" id="KW-1133">Transmembrane helix</keyword>
<evidence type="ECO:0000313" key="3">
    <source>
        <dbReference type="Proteomes" id="UP000194260"/>
    </source>
</evidence>
<dbReference type="GO" id="GO:0008654">
    <property type="term" value="P:phospholipid biosynthetic process"/>
    <property type="evidence" value="ECO:0007669"/>
    <property type="project" value="InterPro"/>
</dbReference>
<dbReference type="STRING" id="1660073.CSUIS_0481"/>
<gene>
    <name evidence="2" type="ORF">CSUIS_0481</name>
</gene>
<feature type="transmembrane region" description="Helical" evidence="1">
    <location>
        <begin position="52"/>
        <end position="81"/>
    </location>
</feature>
<dbReference type="EMBL" id="CP018789">
    <property type="protein sequence ID" value="ARR00319.1"/>
    <property type="molecule type" value="Genomic_DNA"/>
</dbReference>
<dbReference type="GO" id="GO:0016020">
    <property type="term" value="C:membrane"/>
    <property type="evidence" value="ECO:0007669"/>
    <property type="project" value="InterPro"/>
</dbReference>
<dbReference type="Gene3D" id="1.20.120.1760">
    <property type="match status" value="1"/>
</dbReference>
<accession>A0A1X9SW20</accession>
<keyword evidence="1" id="KW-0812">Transmembrane</keyword>
<name>A0A1X9SW20_9BACT</name>
<dbReference type="RefSeq" id="WP_086296963.1">
    <property type="nucleotide sequence ID" value="NZ_CP018789.1"/>
</dbReference>
<sequence>MKLDEKLKKSDRLESKSTYYITEYIWRVLIVQKFILLPLAKTNITPNQITIFGGFCIIGSFILLYLGHNVLSGILFLIYSISDHTDGMLSRLKNQSTKLGHFLDYTCDYIAWFGLIILASYLYDVSIFCTIFIISTLLFHQQFCKHFIHKRLKKLNKIYRFGLKKYLLERGILLGIDVSLLAIVLSIAIFSLKFELCFYALGTIYLIDLIYRSTELYYNIKLNGGGKWSLKIKLI</sequence>
<dbReference type="AlphaFoldDB" id="A0A1X9SW20"/>
<proteinExistence type="predicted"/>
<keyword evidence="2" id="KW-0808">Transferase</keyword>
<feature type="transmembrane region" description="Helical" evidence="1">
    <location>
        <begin position="125"/>
        <end position="144"/>
    </location>
</feature>
<evidence type="ECO:0000313" key="2">
    <source>
        <dbReference type="EMBL" id="ARR00319.1"/>
    </source>
</evidence>
<dbReference type="GO" id="GO:0016780">
    <property type="term" value="F:phosphotransferase activity, for other substituted phosphate groups"/>
    <property type="evidence" value="ECO:0007669"/>
    <property type="project" value="InterPro"/>
</dbReference>
<dbReference type="InterPro" id="IPR000462">
    <property type="entry name" value="CDP-OH_P_trans"/>
</dbReference>
<feature type="transmembrane region" description="Helical" evidence="1">
    <location>
        <begin position="172"/>
        <end position="192"/>
    </location>
</feature>
<reference evidence="3" key="1">
    <citation type="journal article" date="2017" name="Genome Biol. Evol.">
        <title>Comparative Genomic Analysis Identifies a Campylobacter Clade Deficient in Selenium Metabolism.</title>
        <authorList>
            <person name="Miller W.G."/>
            <person name="Yee E."/>
            <person name="Lopes B.S."/>
            <person name="Chapman M.H."/>
            <person name="Huynh S."/>
            <person name="Bono J.L."/>
            <person name="Parker C.T."/>
            <person name="Strachan N.J.C."/>
            <person name="Forbes K.J."/>
        </authorList>
    </citation>
    <scope>NUCLEOTIDE SEQUENCE [LARGE SCALE GENOMIC DNA]</scope>
    <source>
        <strain evidence="3">RM6137</strain>
    </source>
</reference>
<evidence type="ECO:0000256" key="1">
    <source>
        <dbReference type="SAM" id="Phobius"/>
    </source>
</evidence>
<dbReference type="KEGG" id="camy:CSUIS_0481"/>
<dbReference type="Proteomes" id="UP000194260">
    <property type="component" value="Chromosome"/>
</dbReference>